<name>A0ABQ8G2W1_9PEZI</name>
<reference evidence="6 7" key="1">
    <citation type="journal article" date="2021" name="Nat. Commun.">
        <title>Genetic determinants of endophytism in the Arabidopsis root mycobiome.</title>
        <authorList>
            <person name="Mesny F."/>
            <person name="Miyauchi S."/>
            <person name="Thiergart T."/>
            <person name="Pickel B."/>
            <person name="Atanasova L."/>
            <person name="Karlsson M."/>
            <person name="Huettel B."/>
            <person name="Barry K.W."/>
            <person name="Haridas S."/>
            <person name="Chen C."/>
            <person name="Bauer D."/>
            <person name="Andreopoulos W."/>
            <person name="Pangilinan J."/>
            <person name="LaButti K."/>
            <person name="Riley R."/>
            <person name="Lipzen A."/>
            <person name="Clum A."/>
            <person name="Drula E."/>
            <person name="Henrissat B."/>
            <person name="Kohler A."/>
            <person name="Grigoriev I.V."/>
            <person name="Martin F.M."/>
            <person name="Hacquard S."/>
        </authorList>
    </citation>
    <scope>NUCLEOTIDE SEQUENCE [LARGE SCALE GENOMIC DNA]</scope>
    <source>
        <strain evidence="6 7">MPI-SDFR-AT-0080</strain>
    </source>
</reference>
<comment type="caution">
    <text evidence="6">The sequence shown here is derived from an EMBL/GenBank/DDBJ whole genome shotgun (WGS) entry which is preliminary data.</text>
</comment>
<evidence type="ECO:0000256" key="1">
    <source>
        <dbReference type="ARBA" id="ARBA00001954"/>
    </source>
</evidence>
<keyword evidence="3" id="KW-0479">Metal-binding</keyword>
<dbReference type="Pfam" id="PF03055">
    <property type="entry name" value="RPE65"/>
    <property type="match status" value="1"/>
</dbReference>
<dbReference type="InterPro" id="IPR004294">
    <property type="entry name" value="Carotenoid_Oase"/>
</dbReference>
<accession>A0ABQ8G2W1</accession>
<evidence type="ECO:0000313" key="7">
    <source>
        <dbReference type="Proteomes" id="UP000774617"/>
    </source>
</evidence>
<gene>
    <name evidence="6" type="ORF">B0J12DRAFT_579465</name>
</gene>
<keyword evidence="7" id="KW-1185">Reference proteome</keyword>
<organism evidence="6 7">
    <name type="scientific">Macrophomina phaseolina</name>
    <dbReference type="NCBI Taxonomy" id="35725"/>
    <lineage>
        <taxon>Eukaryota</taxon>
        <taxon>Fungi</taxon>
        <taxon>Dikarya</taxon>
        <taxon>Ascomycota</taxon>
        <taxon>Pezizomycotina</taxon>
        <taxon>Dothideomycetes</taxon>
        <taxon>Dothideomycetes incertae sedis</taxon>
        <taxon>Botryosphaeriales</taxon>
        <taxon>Botryosphaeriaceae</taxon>
        <taxon>Macrophomina</taxon>
    </lineage>
</organism>
<evidence type="ECO:0000256" key="5">
    <source>
        <dbReference type="ARBA" id="ARBA00023004"/>
    </source>
</evidence>
<sequence length="539" mass="61161">MSSPNTQPPPPSDQAEPYGLRSLWSPYLKSPLRNYPCRWEGEIGELIVFGEIPKEINGTFYRIMADPFYEAEPDVPIEGDGNVSAFRIHNGRVEMKVKYVDTERLRLERAAGKRLFGLYRNPFSHHPCVQAAIDSTANTNLVFWAGKLLALKESALPYYLEPNTLETLGYDAFGSPSGAKTFSAHPKSDPYTNELVVYGYEARGLNTLDIVIYSIDEYGKHSDVQWIKSPWISFIHDCAITENFIILNVWPFEARSTERLKAGKQPHWVWNKNRPAAFIVAPRRPARAVAPGWEPSEHRIYEWDTCVAMHTSSAWEERTVDGKVKLFMESSRVMYNMLPFCEPSAEEVEEIGVSPNPHQEFHADYARWEFDLSQPTGTRIADPHIVLDVASEFPRMDERFMTRNFNWAVTPVILPGTEGVVVPPHLNGLAMIETKTGSTRYFNPGEGCHMPEPVFIPRSEDSPEGDGWVMAMVQRMAENISELVLLDTKTFETPTAVIRLPFQLTNQIHGNWVEGSKIGAYQSLVREIKKLNTPQPNID</sequence>
<proteinExistence type="inferred from homology"/>
<comment type="cofactor">
    <cofactor evidence="1">
        <name>Fe(2+)</name>
        <dbReference type="ChEBI" id="CHEBI:29033"/>
    </cofactor>
</comment>
<evidence type="ECO:0000256" key="2">
    <source>
        <dbReference type="ARBA" id="ARBA00006787"/>
    </source>
</evidence>
<keyword evidence="4" id="KW-0560">Oxidoreductase</keyword>
<keyword evidence="6" id="KW-0503">Monooxygenase</keyword>
<evidence type="ECO:0000256" key="4">
    <source>
        <dbReference type="ARBA" id="ARBA00023002"/>
    </source>
</evidence>
<evidence type="ECO:0000313" key="6">
    <source>
        <dbReference type="EMBL" id="KAH7042249.1"/>
    </source>
</evidence>
<dbReference type="GO" id="GO:0004497">
    <property type="term" value="F:monooxygenase activity"/>
    <property type="evidence" value="ECO:0007669"/>
    <property type="project" value="UniProtKB-KW"/>
</dbReference>
<dbReference type="PANTHER" id="PTHR10543">
    <property type="entry name" value="BETA-CAROTENE DIOXYGENASE"/>
    <property type="match status" value="1"/>
</dbReference>
<keyword evidence="5" id="KW-0408">Iron</keyword>
<dbReference type="Proteomes" id="UP000774617">
    <property type="component" value="Unassembled WGS sequence"/>
</dbReference>
<evidence type="ECO:0000256" key="3">
    <source>
        <dbReference type="ARBA" id="ARBA00022723"/>
    </source>
</evidence>
<comment type="similarity">
    <text evidence="2">Belongs to the carotenoid oxygenase family.</text>
</comment>
<dbReference type="PANTHER" id="PTHR10543:SF89">
    <property type="entry name" value="CAROTENOID 9,10(9',10')-CLEAVAGE DIOXYGENASE 1"/>
    <property type="match status" value="1"/>
</dbReference>
<protein>
    <submittedName>
        <fullName evidence="6">Isoeugenol monooxygenase</fullName>
    </submittedName>
</protein>
<dbReference type="EMBL" id="JAGTJR010000026">
    <property type="protein sequence ID" value="KAH7042249.1"/>
    <property type="molecule type" value="Genomic_DNA"/>
</dbReference>